<evidence type="ECO:0000313" key="1">
    <source>
        <dbReference type="EMBL" id="VEL12455.1"/>
    </source>
</evidence>
<dbReference type="EMBL" id="CAAALY010014812">
    <property type="protein sequence ID" value="VEL12455.1"/>
    <property type="molecule type" value="Genomic_DNA"/>
</dbReference>
<comment type="caution">
    <text evidence="1">The sequence shown here is derived from an EMBL/GenBank/DDBJ whole genome shotgun (WGS) entry which is preliminary data.</text>
</comment>
<dbReference type="AlphaFoldDB" id="A0A448WI81"/>
<organism evidence="1 2">
    <name type="scientific">Protopolystoma xenopodis</name>
    <dbReference type="NCBI Taxonomy" id="117903"/>
    <lineage>
        <taxon>Eukaryota</taxon>
        <taxon>Metazoa</taxon>
        <taxon>Spiralia</taxon>
        <taxon>Lophotrochozoa</taxon>
        <taxon>Platyhelminthes</taxon>
        <taxon>Monogenea</taxon>
        <taxon>Polyopisthocotylea</taxon>
        <taxon>Polystomatidea</taxon>
        <taxon>Polystomatidae</taxon>
        <taxon>Protopolystoma</taxon>
    </lineage>
</organism>
<accession>A0A448WI81</accession>
<gene>
    <name evidence="1" type="ORF">PXEA_LOCUS5895</name>
</gene>
<protein>
    <submittedName>
        <fullName evidence="1">Uncharacterized protein</fullName>
    </submittedName>
</protein>
<reference evidence="1" key="1">
    <citation type="submission" date="2018-11" db="EMBL/GenBank/DDBJ databases">
        <authorList>
            <consortium name="Pathogen Informatics"/>
        </authorList>
    </citation>
    <scope>NUCLEOTIDE SEQUENCE</scope>
</reference>
<evidence type="ECO:0000313" key="2">
    <source>
        <dbReference type="Proteomes" id="UP000784294"/>
    </source>
</evidence>
<name>A0A448WI81_9PLAT</name>
<proteinExistence type="predicted"/>
<keyword evidence="2" id="KW-1185">Reference proteome</keyword>
<sequence length="126" mass="13582">MGKVGEQKNSWINVFSQCDHFRNSLCNLKFIRFLVQHAIGLCPHPGSTYLAAVLTTIFNEGHVGPWLKAHRSCLSVAEACHPLDVASSLANSVGSGGWRIAAKVTLIRPDDAETSECLCPCMGALS</sequence>
<dbReference type="Proteomes" id="UP000784294">
    <property type="component" value="Unassembled WGS sequence"/>
</dbReference>